<dbReference type="Pfam" id="PF25275">
    <property type="entry name" value="Golvesin_C"/>
    <property type="match status" value="1"/>
</dbReference>
<feature type="domain" description="Golvesin/Xly CBD-like" evidence="2">
    <location>
        <begin position="33"/>
        <end position="165"/>
    </location>
</feature>
<evidence type="ECO:0000313" key="4">
    <source>
        <dbReference type="Proteomes" id="UP000229307"/>
    </source>
</evidence>
<gene>
    <name evidence="3" type="ORF">COY52_02740</name>
</gene>
<accession>A0A2M7SER0</accession>
<organism evidence="3 4">
    <name type="scientific">Candidatus Desantisbacteria bacterium CG_4_10_14_0_8_um_filter_48_22</name>
    <dbReference type="NCBI Taxonomy" id="1974543"/>
    <lineage>
        <taxon>Bacteria</taxon>
        <taxon>Candidatus Desantisiibacteriota</taxon>
    </lineage>
</organism>
<keyword evidence="1" id="KW-0732">Signal</keyword>
<sequence>MKKVLLVGLLVCLFAGSIAVMAAEKAKEVTEFIIDNSSKEGFVTKGQWMTDEGQGGQGFGTDSLWAMVNPKGSDIAWWRPNLPKEGYYDVSIWYCGDPNNDHATNALFIVAVNDKETKVFVIDLKKDFGKWNSLGVFKCKKGDKAYVSTNSGGNGNGIADAVKFTFLGTKKPK</sequence>
<feature type="signal peptide" evidence="1">
    <location>
        <begin position="1"/>
        <end position="22"/>
    </location>
</feature>
<reference evidence="4" key="1">
    <citation type="submission" date="2017-09" db="EMBL/GenBank/DDBJ databases">
        <title>Depth-based differentiation of microbial function through sediment-hosted aquifers and enrichment of novel symbionts in the deep terrestrial subsurface.</title>
        <authorList>
            <person name="Probst A.J."/>
            <person name="Ladd B."/>
            <person name="Jarett J.K."/>
            <person name="Geller-Mcgrath D.E."/>
            <person name="Sieber C.M.K."/>
            <person name="Emerson J.B."/>
            <person name="Anantharaman K."/>
            <person name="Thomas B.C."/>
            <person name="Malmstrom R."/>
            <person name="Stieglmeier M."/>
            <person name="Klingl A."/>
            <person name="Woyke T."/>
            <person name="Ryan C.M."/>
            <person name="Banfield J.F."/>
        </authorList>
    </citation>
    <scope>NUCLEOTIDE SEQUENCE [LARGE SCALE GENOMIC DNA]</scope>
</reference>
<dbReference type="EMBL" id="PFMR01000085">
    <property type="protein sequence ID" value="PIZ17803.1"/>
    <property type="molecule type" value="Genomic_DNA"/>
</dbReference>
<feature type="chain" id="PRO_5014915427" description="Golvesin/Xly CBD-like domain-containing protein" evidence="1">
    <location>
        <begin position="23"/>
        <end position="173"/>
    </location>
</feature>
<dbReference type="InterPro" id="IPR033803">
    <property type="entry name" value="CBD-like_Golvesin-Xly"/>
</dbReference>
<evidence type="ECO:0000313" key="3">
    <source>
        <dbReference type="EMBL" id="PIZ17803.1"/>
    </source>
</evidence>
<dbReference type="Proteomes" id="UP000229307">
    <property type="component" value="Unassembled WGS sequence"/>
</dbReference>
<evidence type="ECO:0000256" key="1">
    <source>
        <dbReference type="SAM" id="SignalP"/>
    </source>
</evidence>
<protein>
    <recommendedName>
        <fullName evidence="2">Golvesin/Xly CBD-like domain-containing protein</fullName>
    </recommendedName>
</protein>
<evidence type="ECO:0000259" key="2">
    <source>
        <dbReference type="Pfam" id="PF25275"/>
    </source>
</evidence>
<proteinExistence type="predicted"/>
<name>A0A2M7SER0_9BACT</name>
<comment type="caution">
    <text evidence="3">The sequence shown here is derived from an EMBL/GenBank/DDBJ whole genome shotgun (WGS) entry which is preliminary data.</text>
</comment>
<dbReference type="AlphaFoldDB" id="A0A2M7SER0"/>